<evidence type="ECO:0000256" key="1">
    <source>
        <dbReference type="SAM" id="MobiDB-lite"/>
    </source>
</evidence>
<protein>
    <recommendedName>
        <fullName evidence="4">DUF3618 domain-containing protein</fullName>
    </recommendedName>
</protein>
<feature type="compositionally biased region" description="Basic and acidic residues" evidence="1">
    <location>
        <begin position="36"/>
        <end position="45"/>
    </location>
</feature>
<keyword evidence="3" id="KW-1185">Reference proteome</keyword>
<accession>A0ABX1JUI8</accession>
<sequence>MSMTTQNWQEPATCGTGNLAVQQGEAAGSSSTAAAAKDEAKDVAREGAGAARQVAGTAAAEARNVAQEAGTQAKNLAAQLGTDLKNQAGAQQQKVAEGLRPISDELHSMAQNAQGSGAAGGLVGQAAQRTADVASWLESRDPGSLLTEVKDFARRRPGAFLAIAAGAGLLAGRLTRGIAGVQSGTQPGPAAPAAPAYVPPVPQPAAETGVPAAAVVGRADTTTTAGGPSEAWDEESVLAPGTLPQSTAYDERLPRS</sequence>
<proteinExistence type="predicted"/>
<evidence type="ECO:0000313" key="3">
    <source>
        <dbReference type="Proteomes" id="UP000523795"/>
    </source>
</evidence>
<organism evidence="2 3">
    <name type="scientific">Arthrobacter deserti</name>
    <dbReference type="NCBI Taxonomy" id="1742687"/>
    <lineage>
        <taxon>Bacteria</taxon>
        <taxon>Bacillati</taxon>
        <taxon>Actinomycetota</taxon>
        <taxon>Actinomycetes</taxon>
        <taxon>Micrococcales</taxon>
        <taxon>Micrococcaceae</taxon>
        <taxon>Arthrobacter</taxon>
    </lineage>
</organism>
<reference evidence="2 3" key="1">
    <citation type="submission" date="2020-04" db="EMBL/GenBank/DDBJ databases">
        <authorList>
            <person name="Liu S."/>
        </authorList>
    </citation>
    <scope>NUCLEOTIDE SEQUENCE [LARGE SCALE GENOMIC DNA]</scope>
    <source>
        <strain evidence="2 3">CGMCC 1.15091</strain>
    </source>
</reference>
<dbReference type="EMBL" id="JAAZSR010000323">
    <property type="protein sequence ID" value="NKX51845.1"/>
    <property type="molecule type" value="Genomic_DNA"/>
</dbReference>
<feature type="region of interest" description="Disordered" evidence="1">
    <location>
        <begin position="183"/>
        <end position="256"/>
    </location>
</feature>
<name>A0ABX1JUI8_9MICC</name>
<evidence type="ECO:0000313" key="2">
    <source>
        <dbReference type="EMBL" id="NKX51845.1"/>
    </source>
</evidence>
<dbReference type="Proteomes" id="UP000523795">
    <property type="component" value="Unassembled WGS sequence"/>
</dbReference>
<gene>
    <name evidence="2" type="ORF">HER39_14975</name>
</gene>
<evidence type="ECO:0008006" key="4">
    <source>
        <dbReference type="Google" id="ProtNLM"/>
    </source>
</evidence>
<comment type="caution">
    <text evidence="2">The sequence shown here is derived from an EMBL/GenBank/DDBJ whole genome shotgun (WGS) entry which is preliminary data.</text>
</comment>
<feature type="compositionally biased region" description="Pro residues" evidence="1">
    <location>
        <begin position="189"/>
        <end position="203"/>
    </location>
</feature>
<feature type="region of interest" description="Disordered" evidence="1">
    <location>
        <begin position="23"/>
        <end position="51"/>
    </location>
</feature>
<feature type="compositionally biased region" description="Low complexity" evidence="1">
    <location>
        <begin position="26"/>
        <end position="35"/>
    </location>
</feature>